<dbReference type="Pfam" id="PF03739">
    <property type="entry name" value="LptF_LptG"/>
    <property type="match status" value="1"/>
</dbReference>
<comment type="subunit">
    <text evidence="8">Component of the lipopolysaccharide transport and assembly complex. The LptBFG transporter is composed of two ATP-binding proteins (LptB) and two transmembrane proteins (LptF and LptG).</text>
</comment>
<dbReference type="InterPro" id="IPR005495">
    <property type="entry name" value="LptG/LptF_permease"/>
</dbReference>
<evidence type="ECO:0000256" key="1">
    <source>
        <dbReference type="ARBA" id="ARBA00002265"/>
    </source>
</evidence>
<dbReference type="RefSeq" id="WP_146473365.1">
    <property type="nucleotide sequence ID" value="NZ_BNCF01000013.1"/>
</dbReference>
<organism evidence="10 11">
    <name type="scientific">Vulcaniibacterium thermophilum</name>
    <dbReference type="NCBI Taxonomy" id="1169913"/>
    <lineage>
        <taxon>Bacteria</taxon>
        <taxon>Pseudomonadati</taxon>
        <taxon>Pseudomonadota</taxon>
        <taxon>Gammaproteobacteria</taxon>
        <taxon>Lysobacterales</taxon>
        <taxon>Lysobacteraceae</taxon>
        <taxon>Vulcaniibacterium</taxon>
    </lineage>
</organism>
<feature type="transmembrane region" description="Helical" evidence="9">
    <location>
        <begin position="345"/>
        <end position="362"/>
    </location>
</feature>
<dbReference type="EMBL" id="BNCF01000013">
    <property type="protein sequence ID" value="GHE39856.1"/>
    <property type="molecule type" value="Genomic_DNA"/>
</dbReference>
<gene>
    <name evidence="10" type="ORF">GCM10007167_22410</name>
</gene>
<dbReference type="OrthoDB" id="9776227at2"/>
<evidence type="ECO:0000256" key="2">
    <source>
        <dbReference type="ARBA" id="ARBA00004651"/>
    </source>
</evidence>
<dbReference type="PANTHER" id="PTHR33529:SF2">
    <property type="entry name" value="LIPOPOLYSACCHARIDE EXPORT SYSTEM PERMEASE PROTEIN LPTG"/>
    <property type="match status" value="1"/>
</dbReference>
<dbReference type="GO" id="GO:0055085">
    <property type="term" value="P:transmembrane transport"/>
    <property type="evidence" value="ECO:0007669"/>
    <property type="project" value="InterPro"/>
</dbReference>
<feature type="transmembrane region" description="Helical" evidence="9">
    <location>
        <begin position="285"/>
        <end position="303"/>
    </location>
</feature>
<sequence>MRPFPRIHDLFIARTVLGTVLLTWAVLVGLDLMLALVGEVDDFGKGRYGFPLAVAYLSYTVPFRLYNLFPSAAVVGTLLALGQLAASSELTALRALGLSRRRISLTIALALAAVLAAMVVNGETLGPWAQRRADALKASAKSRQMIVAQYSGLWAREGEVILNANGGQEHDDGKGGRWLELRDVRLFEFADDGRLKSLARVDVAEHRQGSWRLRGVTRTHFGEKSVQQERVAEERWRSRLDTVALTAGTDKPRYLSAQALREAIDYRQRNGLDASQMLEHYWGRWFYPLNALALVLAAVPFAFGTLRSGGLGRRLFIGIVFALGFSLLQMQAVRAAGVYKFDFRLAYALPTAIMVAVSAWLFRRRSG</sequence>
<dbReference type="PANTHER" id="PTHR33529">
    <property type="entry name" value="SLR0882 PROTEIN-RELATED"/>
    <property type="match status" value="1"/>
</dbReference>
<reference evidence="10" key="2">
    <citation type="submission" date="2020-09" db="EMBL/GenBank/DDBJ databases">
        <authorList>
            <person name="Sun Q."/>
            <person name="Kim S."/>
        </authorList>
    </citation>
    <scope>NUCLEOTIDE SEQUENCE</scope>
    <source>
        <strain evidence="10">KCTC 32020</strain>
    </source>
</reference>
<keyword evidence="7 9" id="KW-0472">Membrane</keyword>
<evidence type="ECO:0000256" key="6">
    <source>
        <dbReference type="ARBA" id="ARBA00022989"/>
    </source>
</evidence>
<feature type="transmembrane region" description="Helical" evidence="9">
    <location>
        <begin position="103"/>
        <end position="120"/>
    </location>
</feature>
<evidence type="ECO:0000256" key="3">
    <source>
        <dbReference type="ARBA" id="ARBA00007725"/>
    </source>
</evidence>
<reference evidence="10" key="1">
    <citation type="journal article" date="2014" name="Int. J. Syst. Evol. Microbiol.">
        <title>Complete genome sequence of Corynebacterium casei LMG S-19264T (=DSM 44701T), isolated from a smear-ripened cheese.</title>
        <authorList>
            <consortium name="US DOE Joint Genome Institute (JGI-PGF)"/>
            <person name="Walter F."/>
            <person name="Albersmeier A."/>
            <person name="Kalinowski J."/>
            <person name="Ruckert C."/>
        </authorList>
    </citation>
    <scope>NUCLEOTIDE SEQUENCE</scope>
    <source>
        <strain evidence="10">KCTC 32020</strain>
    </source>
</reference>
<feature type="transmembrane region" description="Helical" evidence="9">
    <location>
        <begin position="315"/>
        <end position="333"/>
    </location>
</feature>
<dbReference type="GO" id="GO:0043190">
    <property type="term" value="C:ATP-binding cassette (ABC) transporter complex"/>
    <property type="evidence" value="ECO:0007669"/>
    <property type="project" value="InterPro"/>
</dbReference>
<dbReference type="GO" id="GO:0015920">
    <property type="term" value="P:lipopolysaccharide transport"/>
    <property type="evidence" value="ECO:0007669"/>
    <property type="project" value="TreeGrafter"/>
</dbReference>
<dbReference type="AlphaFoldDB" id="A0A919DF75"/>
<name>A0A919DF75_9GAMM</name>
<comment type="similarity">
    <text evidence="3">Belongs to the LptF/LptG family.</text>
</comment>
<evidence type="ECO:0000313" key="10">
    <source>
        <dbReference type="EMBL" id="GHE39856.1"/>
    </source>
</evidence>
<comment type="caution">
    <text evidence="10">The sequence shown here is derived from an EMBL/GenBank/DDBJ whole genome shotgun (WGS) entry which is preliminary data.</text>
</comment>
<keyword evidence="6 9" id="KW-1133">Transmembrane helix</keyword>
<accession>A0A919DF75</accession>
<keyword evidence="11" id="KW-1185">Reference proteome</keyword>
<feature type="transmembrane region" description="Helical" evidence="9">
    <location>
        <begin position="12"/>
        <end position="36"/>
    </location>
</feature>
<evidence type="ECO:0000256" key="8">
    <source>
        <dbReference type="ARBA" id="ARBA00026081"/>
    </source>
</evidence>
<evidence type="ECO:0000256" key="7">
    <source>
        <dbReference type="ARBA" id="ARBA00023136"/>
    </source>
</evidence>
<evidence type="ECO:0000256" key="9">
    <source>
        <dbReference type="SAM" id="Phobius"/>
    </source>
</evidence>
<proteinExistence type="inferred from homology"/>
<comment type="subcellular location">
    <subcellularLocation>
        <location evidence="2">Cell membrane</location>
        <topology evidence="2">Multi-pass membrane protein</topology>
    </subcellularLocation>
</comment>
<comment type="function">
    <text evidence="1">Part of the ABC transporter complex LptBFG involved in the translocation of lipopolysaccharide (LPS) from the inner membrane to the outer membrane.</text>
</comment>
<dbReference type="Proteomes" id="UP000636453">
    <property type="component" value="Unassembled WGS sequence"/>
</dbReference>
<evidence type="ECO:0000256" key="5">
    <source>
        <dbReference type="ARBA" id="ARBA00022692"/>
    </source>
</evidence>
<protein>
    <submittedName>
        <fullName evidence="10">LPS export ABC transporter permease LptG</fullName>
    </submittedName>
</protein>
<dbReference type="NCBIfam" id="TIGR04408">
    <property type="entry name" value="LptG_lptG"/>
    <property type="match status" value="1"/>
</dbReference>
<evidence type="ECO:0000313" key="11">
    <source>
        <dbReference type="Proteomes" id="UP000636453"/>
    </source>
</evidence>
<evidence type="ECO:0000256" key="4">
    <source>
        <dbReference type="ARBA" id="ARBA00022475"/>
    </source>
</evidence>
<keyword evidence="5 9" id="KW-0812">Transmembrane</keyword>
<keyword evidence="4" id="KW-1003">Cell membrane</keyword>
<dbReference type="InterPro" id="IPR030923">
    <property type="entry name" value="LptG"/>
</dbReference>